<evidence type="ECO:0000313" key="1">
    <source>
        <dbReference type="EMBL" id="VAW11019.1"/>
    </source>
</evidence>
<gene>
    <name evidence="1" type="ORF">MNBD_ALPHA09-1032</name>
</gene>
<organism evidence="1">
    <name type="scientific">hydrothermal vent metagenome</name>
    <dbReference type="NCBI Taxonomy" id="652676"/>
    <lineage>
        <taxon>unclassified sequences</taxon>
        <taxon>metagenomes</taxon>
        <taxon>ecological metagenomes</taxon>
    </lineage>
</organism>
<dbReference type="AlphaFoldDB" id="A0A3B0TFQ5"/>
<proteinExistence type="predicted"/>
<name>A0A3B0TFQ5_9ZZZZ</name>
<accession>A0A3B0TFQ5</accession>
<dbReference type="EMBL" id="UOEM01000026">
    <property type="protein sequence ID" value="VAW11019.1"/>
    <property type="molecule type" value="Genomic_DNA"/>
</dbReference>
<protein>
    <submittedName>
        <fullName evidence="1">Uncharacterized protein</fullName>
    </submittedName>
</protein>
<reference evidence="1" key="1">
    <citation type="submission" date="2018-06" db="EMBL/GenBank/DDBJ databases">
        <authorList>
            <person name="Zhirakovskaya E."/>
        </authorList>
    </citation>
    <scope>NUCLEOTIDE SEQUENCE</scope>
</reference>
<sequence length="182" mass="19336">MKSEPDSQRLRQVVAAYGADPRRWPDGERQGLADAARAEADSDWMAQARGLDRVLDQGRDGAFPTKLDTELVSAILAKAAATPQIEPQGGRNGGRVVELLVPKAINERRMPGRSGGALGHLPEAAILAASLLIGIWAGGNDVFDSELFEIGIVASFTGSTEDEINFVNALIGIDLTDNEGML</sequence>